<dbReference type="OrthoDB" id="8001717at2"/>
<sequence length="99" mass="10532">MTDGVFDPGKSPRSSRGGAAVSGVSLSARRLREIETLLGVVIDPAADPAAPGGPDMMPGSMETESQALELLRAFNRITDPDTRREVLRLVQEAARGDRN</sequence>
<dbReference type="AlphaFoldDB" id="A0A5C4LML5"/>
<evidence type="ECO:0000256" key="1">
    <source>
        <dbReference type="SAM" id="MobiDB-lite"/>
    </source>
</evidence>
<organism evidence="2 3">
    <name type="scientific">Methylobacterium terricola</name>
    <dbReference type="NCBI Taxonomy" id="2583531"/>
    <lineage>
        <taxon>Bacteria</taxon>
        <taxon>Pseudomonadati</taxon>
        <taxon>Pseudomonadota</taxon>
        <taxon>Alphaproteobacteria</taxon>
        <taxon>Hyphomicrobiales</taxon>
        <taxon>Methylobacteriaceae</taxon>
        <taxon>Methylobacterium</taxon>
    </lineage>
</organism>
<name>A0A5C4LML5_9HYPH</name>
<protein>
    <submittedName>
        <fullName evidence="2">Uncharacterized protein</fullName>
    </submittedName>
</protein>
<evidence type="ECO:0000313" key="2">
    <source>
        <dbReference type="EMBL" id="TNC15333.1"/>
    </source>
</evidence>
<feature type="region of interest" description="Disordered" evidence="1">
    <location>
        <begin position="1"/>
        <end position="24"/>
    </location>
</feature>
<reference evidence="2 3" key="1">
    <citation type="submission" date="2019-06" db="EMBL/GenBank/DDBJ databases">
        <title>Genome of Methylobacterium sp. 17Sr1-39.</title>
        <authorList>
            <person name="Seo T."/>
        </authorList>
    </citation>
    <scope>NUCLEOTIDE SEQUENCE [LARGE SCALE GENOMIC DNA]</scope>
    <source>
        <strain evidence="2 3">17Sr1-39</strain>
    </source>
</reference>
<comment type="caution">
    <text evidence="2">The sequence shown here is derived from an EMBL/GenBank/DDBJ whole genome shotgun (WGS) entry which is preliminary data.</text>
</comment>
<dbReference type="RefSeq" id="WP_139034861.1">
    <property type="nucleotide sequence ID" value="NZ_VDDA01000002.1"/>
</dbReference>
<dbReference type="EMBL" id="VDDA01000002">
    <property type="protein sequence ID" value="TNC15333.1"/>
    <property type="molecule type" value="Genomic_DNA"/>
</dbReference>
<keyword evidence="3" id="KW-1185">Reference proteome</keyword>
<gene>
    <name evidence="2" type="ORF">FF100_07240</name>
</gene>
<feature type="compositionally biased region" description="Low complexity" evidence="1">
    <location>
        <begin position="14"/>
        <end position="24"/>
    </location>
</feature>
<dbReference type="Proteomes" id="UP000305267">
    <property type="component" value="Unassembled WGS sequence"/>
</dbReference>
<proteinExistence type="predicted"/>
<evidence type="ECO:0000313" key="3">
    <source>
        <dbReference type="Proteomes" id="UP000305267"/>
    </source>
</evidence>
<accession>A0A5C4LML5</accession>